<name>A0A7C5VKK9_9DEIN</name>
<comment type="caution">
    <text evidence="1">The sequence shown here is derived from an EMBL/GenBank/DDBJ whole genome shotgun (WGS) entry which is preliminary data.</text>
</comment>
<proteinExistence type="predicted"/>
<organism evidence="1">
    <name type="scientific">Thermus caliditerrae</name>
    <dbReference type="NCBI Taxonomy" id="1330700"/>
    <lineage>
        <taxon>Bacteria</taxon>
        <taxon>Thermotogati</taxon>
        <taxon>Deinococcota</taxon>
        <taxon>Deinococci</taxon>
        <taxon>Thermales</taxon>
        <taxon>Thermaceae</taxon>
        <taxon>Thermus</taxon>
    </lineage>
</organism>
<dbReference type="EMBL" id="DRXE01000272">
    <property type="protein sequence ID" value="HHM68553.1"/>
    <property type="molecule type" value="Genomic_DNA"/>
</dbReference>
<protein>
    <submittedName>
        <fullName evidence="1">Uncharacterized protein</fullName>
    </submittedName>
</protein>
<accession>A0A7C5VKK9</accession>
<gene>
    <name evidence="1" type="ORF">ENM28_07630</name>
</gene>
<sequence length="334" mass="37760">MLWLEGLVLEGFPVAALVAYGTLRVLVEEEGLDHVHLVFRDPHSRPVPGLVGVGKRDLFCRLARRLRRTPPLPQGLPEGEKLENLPFDEMARLAGQDPRWGRFLPALLLPRAGDQPFRTPLDTSKGQQSLPKALWENWEAARKPNLLKGLSRVLFGQGVLLEPKEEVWVWGRRGYKATRKRKPLEFGLIGWHPTQYRQWAESPREPNSVPFKDKVRIHPVATLLAWEALPLFPLYPGVDGVRAAGILDPEGRPSLLLPTPGQPVSLRTLRALLLQAPLALENRGFWPKEVGLWRSPRVGSRRQDEPYPVFMWAEPFLREPLVGAKTPGGSRKRV</sequence>
<dbReference type="AlphaFoldDB" id="A0A7C5VKK9"/>
<evidence type="ECO:0000313" key="1">
    <source>
        <dbReference type="EMBL" id="HHM68553.1"/>
    </source>
</evidence>
<reference evidence="1" key="1">
    <citation type="journal article" date="2020" name="mSystems">
        <title>Genome- and Community-Level Interaction Insights into Carbon Utilization and Element Cycling Functions of Hydrothermarchaeota in Hydrothermal Sediment.</title>
        <authorList>
            <person name="Zhou Z."/>
            <person name="Liu Y."/>
            <person name="Xu W."/>
            <person name="Pan J."/>
            <person name="Luo Z.H."/>
            <person name="Li M."/>
        </authorList>
    </citation>
    <scope>NUCLEOTIDE SEQUENCE [LARGE SCALE GENOMIC DNA]</scope>
    <source>
        <strain evidence="1">SpSt-1071</strain>
    </source>
</reference>